<feature type="compositionally biased region" description="Polar residues" evidence="1">
    <location>
        <begin position="1"/>
        <end position="10"/>
    </location>
</feature>
<reference evidence="2" key="2">
    <citation type="journal article" date="2023" name="Proc. Natl. Acad. Sci. U.S.A.">
        <title>A global phylogenomic analysis of the shiitake genus Lentinula.</title>
        <authorList>
            <person name="Sierra-Patev S."/>
            <person name="Min B."/>
            <person name="Naranjo-Ortiz M."/>
            <person name="Looney B."/>
            <person name="Konkel Z."/>
            <person name="Slot J.C."/>
            <person name="Sakamoto Y."/>
            <person name="Steenwyk J.L."/>
            <person name="Rokas A."/>
            <person name="Carro J."/>
            <person name="Camarero S."/>
            <person name="Ferreira P."/>
            <person name="Molpeceres G."/>
            <person name="Ruiz-Duenas F.J."/>
            <person name="Serrano A."/>
            <person name="Henrissat B."/>
            <person name="Drula E."/>
            <person name="Hughes K.W."/>
            <person name="Mata J.L."/>
            <person name="Ishikawa N.K."/>
            <person name="Vargas-Isla R."/>
            <person name="Ushijima S."/>
            <person name="Smith C.A."/>
            <person name="Donoghue J."/>
            <person name="Ahrendt S."/>
            <person name="Andreopoulos W."/>
            <person name="He G."/>
            <person name="LaButti K."/>
            <person name="Lipzen A."/>
            <person name="Ng V."/>
            <person name="Riley R."/>
            <person name="Sandor L."/>
            <person name="Barry K."/>
            <person name="Martinez A.T."/>
            <person name="Xiao Y."/>
            <person name="Gibbons J.G."/>
            <person name="Terashima K."/>
            <person name="Grigoriev I.V."/>
            <person name="Hibbett D."/>
        </authorList>
    </citation>
    <scope>NUCLEOTIDE SEQUENCE</scope>
    <source>
        <strain evidence="2">ET3784</strain>
    </source>
</reference>
<dbReference type="EMBL" id="JANVFO010000015">
    <property type="protein sequence ID" value="KAJ3734048.1"/>
    <property type="molecule type" value="Genomic_DNA"/>
</dbReference>
<keyword evidence="3" id="KW-1185">Reference proteome</keyword>
<gene>
    <name evidence="2" type="ORF">DFJ43DRAFT_1038133</name>
</gene>
<evidence type="ECO:0000313" key="2">
    <source>
        <dbReference type="EMBL" id="KAJ3734048.1"/>
    </source>
</evidence>
<feature type="region of interest" description="Disordered" evidence="1">
    <location>
        <begin position="1"/>
        <end position="59"/>
    </location>
</feature>
<name>A0AA38JWA7_9AGAR</name>
<proteinExistence type="predicted"/>
<accession>A0AA38JWA7</accession>
<feature type="region of interest" description="Disordered" evidence="1">
    <location>
        <begin position="284"/>
        <end position="330"/>
    </location>
</feature>
<dbReference type="AlphaFoldDB" id="A0AA38JWA7"/>
<organism evidence="2 3">
    <name type="scientific">Lentinula guzmanii</name>
    <dbReference type="NCBI Taxonomy" id="2804957"/>
    <lineage>
        <taxon>Eukaryota</taxon>
        <taxon>Fungi</taxon>
        <taxon>Dikarya</taxon>
        <taxon>Basidiomycota</taxon>
        <taxon>Agaricomycotina</taxon>
        <taxon>Agaricomycetes</taxon>
        <taxon>Agaricomycetidae</taxon>
        <taxon>Agaricales</taxon>
        <taxon>Marasmiineae</taxon>
        <taxon>Omphalotaceae</taxon>
        <taxon>Lentinula</taxon>
    </lineage>
</organism>
<reference evidence="2" key="1">
    <citation type="submission" date="2022-08" db="EMBL/GenBank/DDBJ databases">
        <authorList>
            <consortium name="DOE Joint Genome Institute"/>
            <person name="Min B."/>
            <person name="Sierra-Patev S."/>
            <person name="Naranjo-Ortiz M."/>
            <person name="Looney B."/>
            <person name="Konkel Z."/>
            <person name="Slot J.C."/>
            <person name="Sakamoto Y."/>
            <person name="Steenwyk J.L."/>
            <person name="Rokas A."/>
            <person name="Carro J."/>
            <person name="Camarero S."/>
            <person name="Ferreira P."/>
            <person name="Molpeceres G."/>
            <person name="Ruiz-duenas F.J."/>
            <person name="Serrano A."/>
            <person name="Henrissat B."/>
            <person name="Drula E."/>
            <person name="Hughes K.W."/>
            <person name="Mata J.L."/>
            <person name="Ishikawa N.K."/>
            <person name="Vargas-Isla R."/>
            <person name="Ushijima S."/>
            <person name="Smith C.A."/>
            <person name="Ahrendt S."/>
            <person name="Andreopoulos W."/>
            <person name="He G."/>
            <person name="LaButti K."/>
            <person name="Lipzen A."/>
            <person name="Ng V."/>
            <person name="Riley R."/>
            <person name="Sandor L."/>
            <person name="Barry K."/>
            <person name="Martinez A.T."/>
            <person name="Xiao Y."/>
            <person name="Gibbons J.G."/>
            <person name="Terashima K."/>
            <person name="Hibbett D.S."/>
            <person name="Grigoriev I.V."/>
        </authorList>
    </citation>
    <scope>NUCLEOTIDE SEQUENCE</scope>
    <source>
        <strain evidence="2">ET3784</strain>
    </source>
</reference>
<dbReference type="Proteomes" id="UP001176059">
    <property type="component" value="Unassembled WGS sequence"/>
</dbReference>
<evidence type="ECO:0000313" key="3">
    <source>
        <dbReference type="Proteomes" id="UP001176059"/>
    </source>
</evidence>
<feature type="compositionally biased region" description="Polar residues" evidence="1">
    <location>
        <begin position="307"/>
        <end position="322"/>
    </location>
</feature>
<protein>
    <submittedName>
        <fullName evidence="2">Uncharacterized protein</fullName>
    </submittedName>
</protein>
<sequence length="330" mass="37088">MDKSLMNAQNRFMPGDSSGTPYKPPPPNSLDRAERARRRSVAHAIAAPIPAPSLPSPSSRFEPIPEITELPVDLSPLTSEHEAISCIPSPASSTSSTLSDMSRNISGSGWVDMGTLKSGCQLLTPNPTLDALEELWGYKKEFLRCFAKWGELKDSLAEISLALVGKSWIELPVPSNDPDDFTCRPFFDTIRDKLLGKDWVRVYDMKRDRYHMLADPLGFSKLVTLMETHNRRLRGTMYHRSNEVLQTLIMQKLPDKFRADLRDCKVSEQLPYTEWKIACKDVEERRPPVSTSTAYSTRRPDSKSEKFTQLSAPTNQNQNPSSVCPYPTGP</sequence>
<evidence type="ECO:0000256" key="1">
    <source>
        <dbReference type="SAM" id="MobiDB-lite"/>
    </source>
</evidence>
<comment type="caution">
    <text evidence="2">The sequence shown here is derived from an EMBL/GenBank/DDBJ whole genome shotgun (WGS) entry which is preliminary data.</text>
</comment>